<gene>
    <name evidence="3" type="ORF">PSON_ATCC_30995.1.T0610188</name>
</gene>
<feature type="compositionally biased region" description="Basic and acidic residues" evidence="2">
    <location>
        <begin position="263"/>
        <end position="281"/>
    </location>
</feature>
<feature type="coiled-coil region" evidence="1">
    <location>
        <begin position="320"/>
        <end position="354"/>
    </location>
</feature>
<comment type="caution">
    <text evidence="3">The sequence shown here is derived from an EMBL/GenBank/DDBJ whole genome shotgun (WGS) entry which is preliminary data.</text>
</comment>
<accession>A0A8S1NVB8</accession>
<protein>
    <submittedName>
        <fullName evidence="3">Uncharacterized protein</fullName>
    </submittedName>
</protein>
<dbReference type="Proteomes" id="UP000692954">
    <property type="component" value="Unassembled WGS sequence"/>
</dbReference>
<name>A0A8S1NVB8_9CILI</name>
<organism evidence="3 4">
    <name type="scientific">Paramecium sonneborni</name>
    <dbReference type="NCBI Taxonomy" id="65129"/>
    <lineage>
        <taxon>Eukaryota</taxon>
        <taxon>Sar</taxon>
        <taxon>Alveolata</taxon>
        <taxon>Ciliophora</taxon>
        <taxon>Intramacronucleata</taxon>
        <taxon>Oligohymenophorea</taxon>
        <taxon>Peniculida</taxon>
        <taxon>Parameciidae</taxon>
        <taxon>Paramecium</taxon>
    </lineage>
</organism>
<evidence type="ECO:0000313" key="4">
    <source>
        <dbReference type="Proteomes" id="UP000692954"/>
    </source>
</evidence>
<feature type="region of interest" description="Disordered" evidence="2">
    <location>
        <begin position="27"/>
        <end position="50"/>
    </location>
</feature>
<evidence type="ECO:0000256" key="1">
    <source>
        <dbReference type="SAM" id="Coils"/>
    </source>
</evidence>
<reference evidence="3" key="1">
    <citation type="submission" date="2021-01" db="EMBL/GenBank/DDBJ databases">
        <authorList>
            <consortium name="Genoscope - CEA"/>
            <person name="William W."/>
        </authorList>
    </citation>
    <scope>NUCLEOTIDE SEQUENCE</scope>
</reference>
<dbReference type="OrthoDB" id="308456at2759"/>
<feature type="region of interest" description="Disordered" evidence="2">
    <location>
        <begin position="263"/>
        <end position="292"/>
    </location>
</feature>
<dbReference type="AlphaFoldDB" id="A0A8S1NVB8"/>
<keyword evidence="1" id="KW-0175">Coiled coil</keyword>
<keyword evidence="4" id="KW-1185">Reference proteome</keyword>
<evidence type="ECO:0000256" key="2">
    <source>
        <dbReference type="SAM" id="MobiDB-lite"/>
    </source>
</evidence>
<proteinExistence type="predicted"/>
<evidence type="ECO:0000313" key="3">
    <source>
        <dbReference type="EMBL" id="CAD8093836.1"/>
    </source>
</evidence>
<dbReference type="EMBL" id="CAJJDN010000061">
    <property type="protein sequence ID" value="CAD8093836.1"/>
    <property type="molecule type" value="Genomic_DNA"/>
</dbReference>
<sequence>MSKIQKQNTVQLNLQNVQQFIPSVQVGSQIGNNSPKPPISSKSNKSPKGDISFRVISPQLKINKNNTQRSISKNSSPIEKQISQPDKLQFFENENDAVIEDNQVNVSEVQQLSQIKEKLIDMGEQISNFHLVDINLKVLKKWQYQLLQETKTLIQLNKNVINLSHTKIQSPRTNSVQKDSNEELLEKLQVEQKKRLDSEEQSSRILQEQEKYISVLTVQVIIYVIKQSFQDNDKFYLIKQVSKMNNKLEKKAVRSLLKLAREEDTTSQRDWEPQSPQHHDFISPQPKNINKHRKNIRMIPNDKARQKSSIEINQDDDQQLSQISQNENSLQQLIEEYMKQIRHTQRQMESIHQSKFDLKSGWVNFSSIILENKEKVPKKHKRTSLELQVKENNQQKVQQSQVLKKTPLRKVLNNDSFFLPKLKSTYLK</sequence>